<proteinExistence type="predicted"/>
<protein>
    <submittedName>
        <fullName evidence="1">Uncharacterized protein</fullName>
    </submittedName>
</protein>
<sequence length="811" mass="91365">MKKKNLVLLLLFPFVVALLGIVSINLTFNLIDNDILDIRWDYKDTEAFKVNEEFKLEATGVNQNKYPAGAGNQLVWSVQNKDANDATKYAEIIQKSNGDYYLKTLEVGEVTITCANQKGNVSKKFSAIIYENGVILANPVIKGSQNNIDSMIYYGEYDLVNQQKQKAEIAYQIETIPVELQSLLKIKDCSDNITFSLSDETIQVHDAGQAYVTLGYEDTSLANDVTIQFMVVDEGVNVYTYQDLLYCTNQSEEGEIAVLRKSFESIENALDSSGNKVENNIEVFGTYHQNSDTYDFAKEVYRFETTYNQEYIQQWNEFASTHSDYQPITNEAIVALHIQKDFYGNGYTLNFHNLTYPYDEKQVTDSSGNTQYVPALREDNLFRGPLPFYSLGDPNNMPLITALGQDNIGMYVHGNQITINDVYVKNCDFGNNLANLDYVGTVMEIDGDGITVQNSRLSNGKNVLRSFSSMDLLIDNCLLSYSRNFLIMTGANEYEKIQNNQQKTFSLLDQSTINTTIQEFLNRDSTSNVMGNAILNQYLQANFNDIESIKQALLSIQEALNDTQLVQNQYKGSMEIRDTYFYTSGIASIALESLFNGPYLYSNAPSIIGDLFAAANETKPIVPLEPSNISGISYPVMVKLTGKTTFYDYKRTDQLDISGLISENLSSWANSMDYDVHIDIDDIFPLKSLLYQAANTYLYDTIEEEQTYQYINVPIAYYGGGTNLSVVDSSELITKDHLTNEVRVNLLDNYLQLPPGEGTIQIVKNMILKTVTVVTGFEPFKFILLDGKDGYLFNETPQISDLIENAKGDLQ</sequence>
<evidence type="ECO:0000313" key="1">
    <source>
        <dbReference type="EMBL" id="HIT16904.1"/>
    </source>
</evidence>
<reference evidence="1" key="1">
    <citation type="submission" date="2020-10" db="EMBL/GenBank/DDBJ databases">
        <authorList>
            <person name="Gilroy R."/>
        </authorList>
    </citation>
    <scope>NUCLEOTIDE SEQUENCE</scope>
    <source>
        <strain evidence="1">14508</strain>
    </source>
</reference>
<dbReference type="AlphaFoldDB" id="A0A9D1G7D1"/>
<dbReference type="EMBL" id="DVKI01000024">
    <property type="protein sequence ID" value="HIT16904.1"/>
    <property type="molecule type" value="Genomic_DNA"/>
</dbReference>
<dbReference type="Proteomes" id="UP000886893">
    <property type="component" value="Unassembled WGS sequence"/>
</dbReference>
<gene>
    <name evidence="1" type="ORF">IAD04_00805</name>
</gene>
<accession>A0A9D1G7D1</accession>
<evidence type="ECO:0000313" key="2">
    <source>
        <dbReference type="Proteomes" id="UP000886893"/>
    </source>
</evidence>
<name>A0A9D1G7D1_9FIRM</name>
<reference evidence="1" key="2">
    <citation type="journal article" date="2021" name="PeerJ">
        <title>Extensive microbial diversity within the chicken gut microbiome revealed by metagenomics and culture.</title>
        <authorList>
            <person name="Gilroy R."/>
            <person name="Ravi A."/>
            <person name="Getino M."/>
            <person name="Pursley I."/>
            <person name="Horton D.L."/>
            <person name="Alikhan N.F."/>
            <person name="Baker D."/>
            <person name="Gharbi K."/>
            <person name="Hall N."/>
            <person name="Watson M."/>
            <person name="Adriaenssens E.M."/>
            <person name="Foster-Nyarko E."/>
            <person name="Jarju S."/>
            <person name="Secka A."/>
            <person name="Antonio M."/>
            <person name="Oren A."/>
            <person name="Chaudhuri R.R."/>
            <person name="La Ragione R."/>
            <person name="Hildebrand F."/>
            <person name="Pallen M.J."/>
        </authorList>
    </citation>
    <scope>NUCLEOTIDE SEQUENCE</scope>
    <source>
        <strain evidence="1">14508</strain>
    </source>
</reference>
<organism evidence="1 2">
    <name type="scientific">Candidatus Caccosoma faecigallinarum</name>
    <dbReference type="NCBI Taxonomy" id="2840720"/>
    <lineage>
        <taxon>Bacteria</taxon>
        <taxon>Bacillati</taxon>
        <taxon>Bacillota</taxon>
        <taxon>Bacillota incertae sedis</taxon>
        <taxon>Candidatus Caccosoma</taxon>
    </lineage>
</organism>
<comment type="caution">
    <text evidence="1">The sequence shown here is derived from an EMBL/GenBank/DDBJ whole genome shotgun (WGS) entry which is preliminary data.</text>
</comment>